<name>Q4FTZ4_PSYA2</name>
<accession>Q4FTZ4</accession>
<dbReference type="CAZy" id="GT2">
    <property type="family name" value="Glycosyltransferase Family 2"/>
</dbReference>
<dbReference type="EMBL" id="CP000082">
    <property type="protein sequence ID" value="AAZ18514.1"/>
    <property type="molecule type" value="Genomic_DNA"/>
</dbReference>
<dbReference type="PANTHER" id="PTHR22916:SF51">
    <property type="entry name" value="GLYCOSYLTRANSFERASE EPSH-RELATED"/>
    <property type="match status" value="1"/>
</dbReference>
<dbReference type="SUPFAM" id="SSF53448">
    <property type="entry name" value="Nucleotide-diphospho-sugar transferases"/>
    <property type="match status" value="1"/>
</dbReference>
<sequence length="346" mass="40928">MHYLSIISPFYNSEEKCKRLLETLMNIKDEEIEIIFVDDGSTDDTVALLTAFRSESQVEVKVIRQENKGPGGARNAGLNIAKGEYVWFVDSDDDIKLDALVYLKNIYHKGYDFVDFNYISKGSICNSMEIESDSYKDMNTNREILLAKFGRIWTKIFKKDFLIKNNIYYPEYCIYEDNPLVFIYPFLCSKFLKSDIVGYIHHEEYSSITRCNPSPIFLDRLFTSVYGIREGYKLTSDINDISILQSKFNRLYLINTVGALMTKRPSKNWVMTYRVMKQYRKVAKDLKIEKGFREDLGENKKFKVYFLFHWYLSFLVFKDQTDFFEKERYKAWQKPFPENTTLSDKL</sequence>
<feature type="domain" description="Glycosyltransferase 2-like" evidence="3">
    <location>
        <begin position="5"/>
        <end position="133"/>
    </location>
</feature>
<dbReference type="eggNOG" id="COG1215">
    <property type="taxonomic scope" value="Bacteria"/>
</dbReference>
<dbReference type="Gene3D" id="3.90.550.10">
    <property type="entry name" value="Spore Coat Polysaccharide Biosynthesis Protein SpsA, Chain A"/>
    <property type="match status" value="1"/>
</dbReference>
<keyword evidence="1" id="KW-0328">Glycosyltransferase</keyword>
<organism evidence="4 5">
    <name type="scientific">Psychrobacter arcticus (strain DSM 17307 / VKM B-2377 / 273-4)</name>
    <dbReference type="NCBI Taxonomy" id="259536"/>
    <lineage>
        <taxon>Bacteria</taxon>
        <taxon>Pseudomonadati</taxon>
        <taxon>Pseudomonadota</taxon>
        <taxon>Gammaproteobacteria</taxon>
        <taxon>Moraxellales</taxon>
        <taxon>Moraxellaceae</taxon>
        <taxon>Psychrobacter</taxon>
    </lineage>
</organism>
<dbReference type="Pfam" id="PF00535">
    <property type="entry name" value="Glycos_transf_2"/>
    <property type="match status" value="1"/>
</dbReference>
<dbReference type="GO" id="GO:0016758">
    <property type="term" value="F:hexosyltransferase activity"/>
    <property type="evidence" value="ECO:0007669"/>
    <property type="project" value="UniProtKB-ARBA"/>
</dbReference>
<keyword evidence="5" id="KW-1185">Reference proteome</keyword>
<dbReference type="OrthoDB" id="8742915at2"/>
<dbReference type="PANTHER" id="PTHR22916">
    <property type="entry name" value="GLYCOSYLTRANSFERASE"/>
    <property type="match status" value="1"/>
</dbReference>
<evidence type="ECO:0000259" key="3">
    <source>
        <dbReference type="Pfam" id="PF00535"/>
    </source>
</evidence>
<evidence type="ECO:0000256" key="2">
    <source>
        <dbReference type="ARBA" id="ARBA00022679"/>
    </source>
</evidence>
<gene>
    <name evidence="4" type="ordered locus">Psyc_0655</name>
</gene>
<dbReference type="RefSeq" id="WP_011279941.1">
    <property type="nucleotide sequence ID" value="NC_007204.1"/>
</dbReference>
<dbReference type="InterPro" id="IPR001173">
    <property type="entry name" value="Glyco_trans_2-like"/>
</dbReference>
<evidence type="ECO:0000256" key="1">
    <source>
        <dbReference type="ARBA" id="ARBA00022676"/>
    </source>
</evidence>
<dbReference type="HOGENOM" id="CLU_025996_25_2_6"/>
<dbReference type="InterPro" id="IPR029044">
    <property type="entry name" value="Nucleotide-diphossugar_trans"/>
</dbReference>
<reference evidence="4 5" key="1">
    <citation type="journal article" date="2010" name="Appl. Environ. Microbiol.">
        <title>The genome sequence of Psychrobacter arcticus 273-4, a psychroactive Siberian permafrost bacterium, reveals mechanisms for adaptation to low-temperature growth.</title>
        <authorList>
            <person name="Ayala-del-Rio H.L."/>
            <person name="Chain P.S."/>
            <person name="Grzymski J.J."/>
            <person name="Ponder M.A."/>
            <person name="Ivanova N."/>
            <person name="Bergholz P.W."/>
            <person name="Di Bartolo G."/>
            <person name="Hauser L."/>
            <person name="Land M."/>
            <person name="Bakermans C."/>
            <person name="Rodrigues D."/>
            <person name="Klappenbach J."/>
            <person name="Zarka D."/>
            <person name="Larimer F."/>
            <person name="Richardson P."/>
            <person name="Murray A."/>
            <person name="Thomashow M."/>
            <person name="Tiedje J.M."/>
        </authorList>
    </citation>
    <scope>NUCLEOTIDE SEQUENCE [LARGE SCALE GENOMIC DNA]</scope>
    <source>
        <strain evidence="5">DSM 17307 / VKM B-2377 / 273-4</strain>
    </source>
</reference>
<dbReference type="Proteomes" id="UP000000546">
    <property type="component" value="Chromosome"/>
</dbReference>
<dbReference type="CDD" id="cd00761">
    <property type="entry name" value="Glyco_tranf_GTA_type"/>
    <property type="match status" value="1"/>
</dbReference>
<keyword evidence="2 4" id="KW-0808">Transferase</keyword>
<dbReference type="STRING" id="259536.Psyc_0655"/>
<evidence type="ECO:0000313" key="5">
    <source>
        <dbReference type="Proteomes" id="UP000000546"/>
    </source>
</evidence>
<dbReference type="AlphaFoldDB" id="Q4FTZ4"/>
<protein>
    <submittedName>
        <fullName evidence="4">Probable glycosyl transferase</fullName>
    </submittedName>
</protein>
<dbReference type="KEGG" id="par:Psyc_0655"/>
<evidence type="ECO:0000313" key="4">
    <source>
        <dbReference type="EMBL" id="AAZ18514.1"/>
    </source>
</evidence>
<proteinExistence type="predicted"/>